<dbReference type="PANTHER" id="PTHR38588">
    <property type="entry name" value="BLL0334 PROTEIN"/>
    <property type="match status" value="1"/>
</dbReference>
<reference evidence="1 2" key="1">
    <citation type="submission" date="2019-03" db="EMBL/GenBank/DDBJ databases">
        <title>Ramlibacter rhizophilus CCTCC AB2015357, whole genome shotgun sequence.</title>
        <authorList>
            <person name="Zhang X."/>
            <person name="Feng G."/>
            <person name="Zhu H."/>
        </authorList>
    </citation>
    <scope>NUCLEOTIDE SEQUENCE [LARGE SCALE GENOMIC DNA]</scope>
    <source>
        <strain evidence="1 2">CCTCC AB2015357</strain>
    </source>
</reference>
<organism evidence="1 2">
    <name type="scientific">Ramlibacter rhizophilus</name>
    <dbReference type="NCBI Taxonomy" id="1781167"/>
    <lineage>
        <taxon>Bacteria</taxon>
        <taxon>Pseudomonadati</taxon>
        <taxon>Pseudomonadota</taxon>
        <taxon>Betaproteobacteria</taxon>
        <taxon>Burkholderiales</taxon>
        <taxon>Comamonadaceae</taxon>
        <taxon>Ramlibacter</taxon>
    </lineage>
</organism>
<keyword evidence="2" id="KW-1185">Reference proteome</keyword>
<dbReference type="PANTHER" id="PTHR38588:SF1">
    <property type="entry name" value="BLL0334 PROTEIN"/>
    <property type="match status" value="1"/>
</dbReference>
<sequence length="154" mass="16453">MEIEKNVTLPGTPEQVWALLLDPAVMGDCVPGMESIEVVSDVEYVAVMKVKFSFISAKFKLRTKIVEQHPPTFLRSEGTGEDAAVASSLKQRSDISLAAVEGGTALGMKVKVEILGRLGTFGLSAVKTKADRLWDEFCANLGSRLAPSQAQAAG</sequence>
<gene>
    <name evidence="1" type="ORF">EZ242_17135</name>
</gene>
<dbReference type="SUPFAM" id="SSF55961">
    <property type="entry name" value="Bet v1-like"/>
    <property type="match status" value="1"/>
</dbReference>
<dbReference type="InterPro" id="IPR010419">
    <property type="entry name" value="CO_DH_gsu"/>
</dbReference>
<dbReference type="CDD" id="cd07823">
    <property type="entry name" value="SRPBCC_5"/>
    <property type="match status" value="1"/>
</dbReference>
<evidence type="ECO:0000313" key="2">
    <source>
        <dbReference type="Proteomes" id="UP000297564"/>
    </source>
</evidence>
<protein>
    <recommendedName>
        <fullName evidence="3">Carbon monoxide dehydrogenase</fullName>
    </recommendedName>
</protein>
<dbReference type="OrthoDB" id="9800877at2"/>
<comment type="caution">
    <text evidence="1">The sequence shown here is derived from an EMBL/GenBank/DDBJ whole genome shotgun (WGS) entry which is preliminary data.</text>
</comment>
<evidence type="ECO:0000313" key="1">
    <source>
        <dbReference type="EMBL" id="TFY97255.1"/>
    </source>
</evidence>
<dbReference type="Pfam" id="PF06240">
    <property type="entry name" value="COXG"/>
    <property type="match status" value="1"/>
</dbReference>
<dbReference type="Gene3D" id="3.30.530.20">
    <property type="match status" value="1"/>
</dbReference>
<accession>A0A4Z0BD77</accession>
<proteinExistence type="predicted"/>
<evidence type="ECO:0008006" key="3">
    <source>
        <dbReference type="Google" id="ProtNLM"/>
    </source>
</evidence>
<dbReference type="InterPro" id="IPR023393">
    <property type="entry name" value="START-like_dom_sf"/>
</dbReference>
<dbReference type="RefSeq" id="WP_135286422.1">
    <property type="nucleotide sequence ID" value="NZ_SMLL01000007.1"/>
</dbReference>
<name>A0A4Z0BD77_9BURK</name>
<dbReference type="Proteomes" id="UP000297564">
    <property type="component" value="Unassembled WGS sequence"/>
</dbReference>
<dbReference type="AlphaFoldDB" id="A0A4Z0BD77"/>
<dbReference type="EMBL" id="SMLL01000007">
    <property type="protein sequence ID" value="TFY97255.1"/>
    <property type="molecule type" value="Genomic_DNA"/>
</dbReference>